<keyword evidence="2" id="KW-0472">Membrane</keyword>
<name>A0A4Q2D5B8_9AGAR</name>
<keyword evidence="2" id="KW-0812">Transmembrane</keyword>
<dbReference type="EMBL" id="SDEE01000674">
    <property type="protein sequence ID" value="RXW14617.1"/>
    <property type="molecule type" value="Genomic_DNA"/>
</dbReference>
<keyword evidence="4" id="KW-1185">Reference proteome</keyword>
<feature type="region of interest" description="Disordered" evidence="1">
    <location>
        <begin position="355"/>
        <end position="413"/>
    </location>
</feature>
<evidence type="ECO:0000256" key="1">
    <source>
        <dbReference type="SAM" id="MobiDB-lite"/>
    </source>
</evidence>
<reference evidence="3 4" key="1">
    <citation type="submission" date="2019-01" db="EMBL/GenBank/DDBJ databases">
        <title>Draft genome sequence of Psathyrella aberdarensis IHI B618.</title>
        <authorList>
            <person name="Buettner E."/>
            <person name="Kellner H."/>
        </authorList>
    </citation>
    <scope>NUCLEOTIDE SEQUENCE [LARGE SCALE GENOMIC DNA]</scope>
    <source>
        <strain evidence="3 4">IHI B618</strain>
    </source>
</reference>
<dbReference type="AlphaFoldDB" id="A0A4Q2D5B8"/>
<evidence type="ECO:0000313" key="4">
    <source>
        <dbReference type="Proteomes" id="UP000290288"/>
    </source>
</evidence>
<dbReference type="OrthoDB" id="3227921at2759"/>
<feature type="transmembrane region" description="Helical" evidence="2">
    <location>
        <begin position="265"/>
        <end position="285"/>
    </location>
</feature>
<proteinExistence type="predicted"/>
<keyword evidence="2" id="KW-1133">Transmembrane helix</keyword>
<feature type="compositionally biased region" description="Polar residues" evidence="1">
    <location>
        <begin position="383"/>
        <end position="400"/>
    </location>
</feature>
<protein>
    <submittedName>
        <fullName evidence="3">Uncharacterized protein</fullName>
    </submittedName>
</protein>
<evidence type="ECO:0000313" key="3">
    <source>
        <dbReference type="EMBL" id="RXW14617.1"/>
    </source>
</evidence>
<dbReference type="Proteomes" id="UP000290288">
    <property type="component" value="Unassembled WGS sequence"/>
</dbReference>
<sequence>MGRPLTRELRAVAATETFQTIPTWNVILVWRNHTNATKQLQDAVSLTPLWTQLDISTDTSEPPCSLIYYRHTDFRLRSNAIMGLAQAEQFALFTCPRRELKDVTRSNGLELWEFLRKPELTRPDLKLTVNFTELLNPNEQPGDHGIEQDSLKVYLSPTKSIGGIHLNEATRLFPGTNLVGVPEFTVQQFIRTPHWSTLGFFDTYDTVLTARMAYTTPDPLAAVTPDYPTGPKVATFRIASIPVIGEWTVKQEYRTKSTLSGFAEVGGLGSFLSIFLVILFGNTLLGTVYRTKPLTPFGLVHHLGKPRESVFRSSEDHYGALRSDLQLLKDNPGLLKFMLDTLIDLDVIAEEPPTLKKGGDIEQVGGPLAGPEGEEADRREQNRLQMSPSGSSIPPGTQEKQQIREDSDGQSAT</sequence>
<comment type="caution">
    <text evidence="3">The sequence shown here is derived from an EMBL/GenBank/DDBJ whole genome shotgun (WGS) entry which is preliminary data.</text>
</comment>
<evidence type="ECO:0000256" key="2">
    <source>
        <dbReference type="SAM" id="Phobius"/>
    </source>
</evidence>
<organism evidence="3 4">
    <name type="scientific">Candolleomyces aberdarensis</name>
    <dbReference type="NCBI Taxonomy" id="2316362"/>
    <lineage>
        <taxon>Eukaryota</taxon>
        <taxon>Fungi</taxon>
        <taxon>Dikarya</taxon>
        <taxon>Basidiomycota</taxon>
        <taxon>Agaricomycotina</taxon>
        <taxon>Agaricomycetes</taxon>
        <taxon>Agaricomycetidae</taxon>
        <taxon>Agaricales</taxon>
        <taxon>Agaricineae</taxon>
        <taxon>Psathyrellaceae</taxon>
        <taxon>Candolleomyces</taxon>
    </lineage>
</organism>
<accession>A0A4Q2D5B8</accession>
<gene>
    <name evidence="3" type="ORF">EST38_g11240</name>
</gene>